<evidence type="ECO:0000313" key="2">
    <source>
        <dbReference type="Proteomes" id="UP000439903"/>
    </source>
</evidence>
<accession>A0A8H3XLJ3</accession>
<dbReference type="AlphaFoldDB" id="A0A8H3XLJ3"/>
<dbReference type="Proteomes" id="UP000439903">
    <property type="component" value="Unassembled WGS sequence"/>
</dbReference>
<protein>
    <submittedName>
        <fullName evidence="1">Uncharacterized protein</fullName>
    </submittedName>
</protein>
<gene>
    <name evidence="1" type="ORF">F8M41_025011</name>
</gene>
<reference evidence="1 2" key="1">
    <citation type="journal article" date="2019" name="Environ. Microbiol.">
        <title>At the nexus of three kingdoms: the genome of the mycorrhizal fungus Gigaspora margarita provides insights into plant, endobacterial and fungal interactions.</title>
        <authorList>
            <person name="Venice F."/>
            <person name="Ghignone S."/>
            <person name="Salvioli di Fossalunga A."/>
            <person name="Amselem J."/>
            <person name="Novero M."/>
            <person name="Xianan X."/>
            <person name="Sedzielewska Toro K."/>
            <person name="Morin E."/>
            <person name="Lipzen A."/>
            <person name="Grigoriev I.V."/>
            <person name="Henrissat B."/>
            <person name="Martin F.M."/>
            <person name="Bonfante P."/>
        </authorList>
    </citation>
    <scope>NUCLEOTIDE SEQUENCE [LARGE SCALE GENOMIC DNA]</scope>
    <source>
        <strain evidence="1 2">BEG34</strain>
    </source>
</reference>
<name>A0A8H3XLJ3_GIGMA</name>
<keyword evidence="2" id="KW-1185">Reference proteome</keyword>
<comment type="caution">
    <text evidence="1">The sequence shown here is derived from an EMBL/GenBank/DDBJ whole genome shotgun (WGS) entry which is preliminary data.</text>
</comment>
<dbReference type="EMBL" id="WTPW01000876">
    <property type="protein sequence ID" value="KAF0472439.1"/>
    <property type="molecule type" value="Genomic_DNA"/>
</dbReference>
<dbReference type="OrthoDB" id="2289113at2759"/>
<organism evidence="1 2">
    <name type="scientific">Gigaspora margarita</name>
    <dbReference type="NCBI Taxonomy" id="4874"/>
    <lineage>
        <taxon>Eukaryota</taxon>
        <taxon>Fungi</taxon>
        <taxon>Fungi incertae sedis</taxon>
        <taxon>Mucoromycota</taxon>
        <taxon>Glomeromycotina</taxon>
        <taxon>Glomeromycetes</taxon>
        <taxon>Diversisporales</taxon>
        <taxon>Gigasporaceae</taxon>
        <taxon>Gigaspora</taxon>
    </lineage>
</organism>
<evidence type="ECO:0000313" key="1">
    <source>
        <dbReference type="EMBL" id="KAF0472439.1"/>
    </source>
</evidence>
<sequence length="252" mass="29140">MQNEEIHECFSRKASDWGILSYLDESSIEPFDRSIDVYIKSLNIIASEPQGKRSEKRVYFSKCIRRREPRDDYKLARKWAMRKLANDNSVYFYNSTMSITGNSVVGVGVSNNGTFNSISKRDKTSDIQNTTFSSASTDTSHVPCFDSPNSENSIKTKKPYYIDYLIGLGNVEWELMEDITRASVDISIICAEYRASIIEKCKARTILNSDEELALSHVFLFQEENLQGLREFFDDELWQCIFSEIRTKFFLH</sequence>
<proteinExistence type="predicted"/>